<dbReference type="Proteomes" id="UP001500403">
    <property type="component" value="Unassembled WGS sequence"/>
</dbReference>
<reference evidence="2 3" key="1">
    <citation type="journal article" date="2019" name="Int. J. Syst. Evol. Microbiol.">
        <title>The Global Catalogue of Microorganisms (GCM) 10K type strain sequencing project: providing services to taxonomists for standard genome sequencing and annotation.</title>
        <authorList>
            <consortium name="The Broad Institute Genomics Platform"/>
            <consortium name="The Broad Institute Genome Sequencing Center for Infectious Disease"/>
            <person name="Wu L."/>
            <person name="Ma J."/>
        </authorList>
    </citation>
    <scope>NUCLEOTIDE SEQUENCE [LARGE SCALE GENOMIC DNA]</scope>
    <source>
        <strain evidence="2 3">JCM 9088</strain>
    </source>
</reference>
<protein>
    <submittedName>
        <fullName evidence="2">Uncharacterized protein</fullName>
    </submittedName>
</protein>
<evidence type="ECO:0000313" key="3">
    <source>
        <dbReference type="Proteomes" id="UP001500403"/>
    </source>
</evidence>
<feature type="region of interest" description="Disordered" evidence="1">
    <location>
        <begin position="138"/>
        <end position="179"/>
    </location>
</feature>
<accession>A0ABN3XPY2</accession>
<organism evidence="2 3">
    <name type="scientific">Streptomyces enissocaesilis</name>
    <dbReference type="NCBI Taxonomy" id="332589"/>
    <lineage>
        <taxon>Bacteria</taxon>
        <taxon>Bacillati</taxon>
        <taxon>Actinomycetota</taxon>
        <taxon>Actinomycetes</taxon>
        <taxon>Kitasatosporales</taxon>
        <taxon>Streptomycetaceae</taxon>
        <taxon>Streptomyces</taxon>
        <taxon>Streptomyces rochei group</taxon>
    </lineage>
</organism>
<sequence>MEQGAEPAGFSRALPRRHFLGKRERFAALYEQVSGQLLAKSRADPSEALVEQLTEDLDAHIEYFAENHNTVLATNRVPAGDRVIQTVISDEPDALRERLLGALPVSQGHVRTAVPAVLKGRLVFVQVLCLTGSSTRTARARNSRTSVPAPSWTPCARSPTRTPPLTGRLGPHSRPEGAPRQRVIPALRYGAGLFGRMSAP</sequence>
<dbReference type="Gene3D" id="1.10.357.10">
    <property type="entry name" value="Tetracycline Repressor, domain 2"/>
    <property type="match status" value="1"/>
</dbReference>
<proteinExistence type="predicted"/>
<evidence type="ECO:0000313" key="2">
    <source>
        <dbReference type="EMBL" id="GAA2973202.1"/>
    </source>
</evidence>
<name>A0ABN3XPY2_9ACTN</name>
<gene>
    <name evidence="2" type="ORF">GCM10010446_67020</name>
</gene>
<keyword evidence="3" id="KW-1185">Reference proteome</keyword>
<evidence type="ECO:0000256" key="1">
    <source>
        <dbReference type="SAM" id="MobiDB-lite"/>
    </source>
</evidence>
<comment type="caution">
    <text evidence="2">The sequence shown here is derived from an EMBL/GenBank/DDBJ whole genome shotgun (WGS) entry which is preliminary data.</text>
</comment>
<dbReference type="EMBL" id="BAAAUD010000111">
    <property type="protein sequence ID" value="GAA2973202.1"/>
    <property type="molecule type" value="Genomic_DNA"/>
</dbReference>